<reference evidence="2 3" key="1">
    <citation type="journal article" date="2018" name="MBio">
        <title>Comparative Genomics Reveals the Core Gene Toolbox for the Fungus-Insect Symbiosis.</title>
        <authorList>
            <person name="Wang Y."/>
            <person name="Stata M."/>
            <person name="Wang W."/>
            <person name="Stajich J.E."/>
            <person name="White M.M."/>
            <person name="Moncalvo J.M."/>
        </authorList>
    </citation>
    <scope>NUCLEOTIDE SEQUENCE [LARGE SCALE GENOMIC DNA]</scope>
    <source>
        <strain evidence="2 3">AUS-126-30</strain>
    </source>
</reference>
<dbReference type="AlphaFoldDB" id="A0A2U1JBI0"/>
<protein>
    <submittedName>
        <fullName evidence="2">Uncharacterized protein</fullName>
    </submittedName>
</protein>
<feature type="compositionally biased region" description="Polar residues" evidence="1">
    <location>
        <begin position="208"/>
        <end position="219"/>
    </location>
</feature>
<evidence type="ECO:0000313" key="3">
    <source>
        <dbReference type="Proteomes" id="UP000245591"/>
    </source>
</evidence>
<accession>A0A2U1JBI0</accession>
<comment type="caution">
    <text evidence="2">The sequence shown here is derived from an EMBL/GenBank/DDBJ whole genome shotgun (WGS) entry which is preliminary data.</text>
</comment>
<feature type="region of interest" description="Disordered" evidence="1">
    <location>
        <begin position="208"/>
        <end position="263"/>
    </location>
</feature>
<sequence length="379" mass="43457">MNTPDSKQILKTAIEYAHARKELNIDKLISLSCDILKQRLMFLAPQKQTFDTNITKVSDNNTDPFSGLEFIDYEQTNFEPDLKFKQDLEFAAQWQTDQCSSFFRTKWNPSNSLKMAQDFGIYYKKQNAQDIQAIVCYEHVNFTDNTRNGNSVDKTTNTENINTKVFAAILVYEHENWVIQNTICIENWNTVKKQWFSTIQDAEIGQKSIGNSTNTNEMNSYDEGYDDADDGYWDGFDDDSAEETDDNEKNLKSSENSKPSESDFMFVEKHIGNDSKDNLLSEEKSTYMDFVDLSLPHNMPESTNSDISNISIKETQSTNDFVSANDSLANSRIEVSYENHKKSECHIYQILASTAHFAKSMGLSKHEFTKIAEKAYNDS</sequence>
<feature type="compositionally biased region" description="Acidic residues" evidence="1">
    <location>
        <begin position="223"/>
        <end position="246"/>
    </location>
</feature>
<gene>
    <name evidence="2" type="ORF">BB558_001388</name>
</gene>
<evidence type="ECO:0000313" key="2">
    <source>
        <dbReference type="EMBL" id="PWA02460.1"/>
    </source>
</evidence>
<keyword evidence="3" id="KW-1185">Reference proteome</keyword>
<proteinExistence type="predicted"/>
<evidence type="ECO:0000256" key="1">
    <source>
        <dbReference type="SAM" id="MobiDB-lite"/>
    </source>
</evidence>
<dbReference type="Proteomes" id="UP000245591">
    <property type="component" value="Unassembled WGS sequence"/>
</dbReference>
<name>A0A2U1JBI0_SMIAN</name>
<dbReference type="EMBL" id="MBFU01000073">
    <property type="protein sequence ID" value="PWA02460.1"/>
    <property type="molecule type" value="Genomic_DNA"/>
</dbReference>
<organism evidence="2 3">
    <name type="scientific">Smittium angustum</name>
    <dbReference type="NCBI Taxonomy" id="133377"/>
    <lineage>
        <taxon>Eukaryota</taxon>
        <taxon>Fungi</taxon>
        <taxon>Fungi incertae sedis</taxon>
        <taxon>Zoopagomycota</taxon>
        <taxon>Kickxellomycotina</taxon>
        <taxon>Harpellomycetes</taxon>
        <taxon>Harpellales</taxon>
        <taxon>Legeriomycetaceae</taxon>
        <taxon>Smittium</taxon>
    </lineage>
</organism>